<reference evidence="1 2" key="1">
    <citation type="journal article" date="2021" name="Appl. Environ. Microbiol.">
        <title>Genetic linkage and physical mapping for an oyster mushroom Pleurotus cornucopiae and QTL analysis for the trait cap color.</title>
        <authorList>
            <person name="Zhang Y."/>
            <person name="Gao W."/>
            <person name="Sonnenberg A."/>
            <person name="Chen Q."/>
            <person name="Zhang J."/>
            <person name="Huang C."/>
        </authorList>
    </citation>
    <scope>NUCLEOTIDE SEQUENCE [LARGE SCALE GENOMIC DNA]</scope>
    <source>
        <strain evidence="1">CCMSSC00406</strain>
    </source>
</reference>
<gene>
    <name evidence="1" type="ORF">CCMSSC00406_0010053</name>
</gene>
<sequence>MSHYITIVVFALGFTSVYWTLRKRRPIFPPGPPRAPIVGNFFDIPVDRPWVKFAEWGKVYGDVVYLRIFGRNLLVLNSLEAAIDLFEKRSAIYSDRPKRVMGQLCGFGPLLIMSKYHQGVRAARRMLQGQVSALGVAQHQHLQEQVAQAFARSNLDDPESFLENIRRASASEVLSMAYGHQLKKGNEADDRLLNASKGVMRYLADSLTPNNYLVDAVPILKFLPKRCPGMSFHREAEKCRKLLKIMVHDLYDEVVEKVADGTAPTSYVQGVLQEKGGPGKLTPEEVNTLKWSAGDLFGAGSDTTMATLENFFLVMTLHPEVQKKARKELDDIVGNGRLPTFSDRPYLPYIDCIIKEIWRWNTAVPFAGHSLSKDDEYRGYFIPANTVVMVNNWALTHNAEWYPDPMAFTPERHMEPLPRRSSLPQPPQYPPDPRTLAFGFGRRSCPGIHLAESFLYIVVVTTLATFSILPELDAEGNAVPPKVEHLSGAISHPKPYNCRIVPRSPGAAELLLLATS</sequence>
<keyword evidence="2" id="KW-1185">Reference proteome</keyword>
<evidence type="ECO:0000313" key="1">
    <source>
        <dbReference type="EMBL" id="KAG9219881.1"/>
    </source>
</evidence>
<evidence type="ECO:0000313" key="2">
    <source>
        <dbReference type="Proteomes" id="UP000824881"/>
    </source>
</evidence>
<protein>
    <submittedName>
        <fullName evidence="1">Uncharacterized protein</fullName>
    </submittedName>
</protein>
<dbReference type="Proteomes" id="UP000824881">
    <property type="component" value="Unassembled WGS sequence"/>
</dbReference>
<accession>A0ACB7IPU2</accession>
<dbReference type="EMBL" id="WQMT02000008">
    <property type="protein sequence ID" value="KAG9219881.1"/>
    <property type="molecule type" value="Genomic_DNA"/>
</dbReference>
<proteinExistence type="predicted"/>
<organism evidence="1 2">
    <name type="scientific">Pleurotus cornucopiae</name>
    <name type="common">Cornucopia mushroom</name>
    <dbReference type="NCBI Taxonomy" id="5321"/>
    <lineage>
        <taxon>Eukaryota</taxon>
        <taxon>Fungi</taxon>
        <taxon>Dikarya</taxon>
        <taxon>Basidiomycota</taxon>
        <taxon>Agaricomycotina</taxon>
        <taxon>Agaricomycetes</taxon>
        <taxon>Agaricomycetidae</taxon>
        <taxon>Agaricales</taxon>
        <taxon>Pleurotineae</taxon>
        <taxon>Pleurotaceae</taxon>
        <taxon>Pleurotus</taxon>
    </lineage>
</organism>
<name>A0ACB7IPU2_PLECO</name>
<comment type="caution">
    <text evidence="1">The sequence shown here is derived from an EMBL/GenBank/DDBJ whole genome shotgun (WGS) entry which is preliminary data.</text>
</comment>